<evidence type="ECO:0000256" key="1">
    <source>
        <dbReference type="SAM" id="MobiDB-lite"/>
    </source>
</evidence>
<keyword evidence="3" id="KW-1185">Reference proteome</keyword>
<sequence length="202" mass="22663">MTGFDDLVAKAKQERESDRDRVERQRERAKKEAERAVVEVKQIGVSAANHLREARVPTIPVIEFGSGLLGRPKLVERDQAWMLPSGLLGSEGVFLDNKVVTARDAVSEDPHDVAQRRLVVLSKTGIGENDDLVLGPAKPSLHIGEYTALRLPVAYLWRHRLEYLPINDNALSMSDRYDEEKRSQKVAELIAREVASLTDDRS</sequence>
<accession>A0ABW5VWC2</accession>
<organism evidence="2 3">
    <name type="scientific">Promicromonospora vindobonensis</name>
    <dbReference type="NCBI Taxonomy" id="195748"/>
    <lineage>
        <taxon>Bacteria</taxon>
        <taxon>Bacillati</taxon>
        <taxon>Actinomycetota</taxon>
        <taxon>Actinomycetes</taxon>
        <taxon>Micrococcales</taxon>
        <taxon>Promicromonosporaceae</taxon>
        <taxon>Promicromonospora</taxon>
    </lineage>
</organism>
<dbReference type="Proteomes" id="UP001597479">
    <property type="component" value="Unassembled WGS sequence"/>
</dbReference>
<feature type="compositionally biased region" description="Basic and acidic residues" evidence="1">
    <location>
        <begin position="7"/>
        <end position="32"/>
    </location>
</feature>
<reference evidence="3" key="1">
    <citation type="journal article" date="2019" name="Int. J. Syst. Evol. Microbiol.">
        <title>The Global Catalogue of Microorganisms (GCM) 10K type strain sequencing project: providing services to taxonomists for standard genome sequencing and annotation.</title>
        <authorList>
            <consortium name="The Broad Institute Genomics Platform"/>
            <consortium name="The Broad Institute Genome Sequencing Center for Infectious Disease"/>
            <person name="Wu L."/>
            <person name="Ma J."/>
        </authorList>
    </citation>
    <scope>NUCLEOTIDE SEQUENCE [LARGE SCALE GENOMIC DNA]</scope>
    <source>
        <strain evidence="3">CCM 7044</strain>
    </source>
</reference>
<dbReference type="RefSeq" id="WP_377183965.1">
    <property type="nucleotide sequence ID" value="NZ_JBHUOG010000002.1"/>
</dbReference>
<comment type="caution">
    <text evidence="2">The sequence shown here is derived from an EMBL/GenBank/DDBJ whole genome shotgun (WGS) entry which is preliminary data.</text>
</comment>
<gene>
    <name evidence="2" type="ORF">ACFS27_13995</name>
</gene>
<proteinExistence type="predicted"/>
<protein>
    <recommendedName>
        <fullName evidence="4">Hint domain-containing protein</fullName>
    </recommendedName>
</protein>
<feature type="region of interest" description="Disordered" evidence="1">
    <location>
        <begin position="1"/>
        <end position="32"/>
    </location>
</feature>
<evidence type="ECO:0000313" key="3">
    <source>
        <dbReference type="Proteomes" id="UP001597479"/>
    </source>
</evidence>
<dbReference type="EMBL" id="JBHUOG010000002">
    <property type="protein sequence ID" value="MFD2794665.1"/>
    <property type="molecule type" value="Genomic_DNA"/>
</dbReference>
<evidence type="ECO:0008006" key="4">
    <source>
        <dbReference type="Google" id="ProtNLM"/>
    </source>
</evidence>
<name>A0ABW5VWC2_9MICO</name>
<evidence type="ECO:0000313" key="2">
    <source>
        <dbReference type="EMBL" id="MFD2794665.1"/>
    </source>
</evidence>